<dbReference type="PANTHER" id="PTHR11496:SF102">
    <property type="entry name" value="ALCOHOL DEHYDROGENASE 4"/>
    <property type="match status" value="1"/>
</dbReference>
<dbReference type="InterPro" id="IPR056798">
    <property type="entry name" value="ADH_Fe_C"/>
</dbReference>
<gene>
    <name evidence="7" type="ORF">SAMN05421795_10695</name>
</gene>
<dbReference type="PROSITE" id="PS00913">
    <property type="entry name" value="ADH_IRON_1"/>
    <property type="match status" value="1"/>
</dbReference>
<accession>A0A1N7M9I3</accession>
<comment type="cofactor">
    <cofactor evidence="1">
        <name>Fe cation</name>
        <dbReference type="ChEBI" id="CHEBI:24875"/>
    </cofactor>
</comment>
<reference evidence="8" key="1">
    <citation type="submission" date="2017-01" db="EMBL/GenBank/DDBJ databases">
        <authorList>
            <person name="Varghese N."/>
            <person name="Submissions S."/>
        </authorList>
    </citation>
    <scope>NUCLEOTIDE SEQUENCE [LARGE SCALE GENOMIC DNA]</scope>
    <source>
        <strain evidence="8">DSM 18714</strain>
    </source>
</reference>
<dbReference type="Pfam" id="PF25137">
    <property type="entry name" value="ADH_Fe_C"/>
    <property type="match status" value="1"/>
</dbReference>
<dbReference type="STRING" id="407234.SAMN05421795_10695"/>
<evidence type="ECO:0000313" key="7">
    <source>
        <dbReference type="EMBL" id="SIS82740.1"/>
    </source>
</evidence>
<organism evidence="7 8">
    <name type="scientific">Phaeovulum vinaykumarii</name>
    <dbReference type="NCBI Taxonomy" id="407234"/>
    <lineage>
        <taxon>Bacteria</taxon>
        <taxon>Pseudomonadati</taxon>
        <taxon>Pseudomonadota</taxon>
        <taxon>Alphaproteobacteria</taxon>
        <taxon>Rhodobacterales</taxon>
        <taxon>Paracoccaceae</taxon>
        <taxon>Phaeovulum</taxon>
    </lineage>
</organism>
<dbReference type="SUPFAM" id="SSF56796">
    <property type="entry name" value="Dehydroquinate synthase-like"/>
    <property type="match status" value="1"/>
</dbReference>
<evidence type="ECO:0000256" key="4">
    <source>
        <dbReference type="ARBA" id="ARBA00023027"/>
    </source>
</evidence>
<dbReference type="RefSeq" id="WP_076366462.1">
    <property type="nucleotide sequence ID" value="NZ_FTOM01000006.1"/>
</dbReference>
<keyword evidence="4" id="KW-0520">NAD</keyword>
<dbReference type="PANTHER" id="PTHR11496">
    <property type="entry name" value="ALCOHOL DEHYDROGENASE"/>
    <property type="match status" value="1"/>
</dbReference>
<dbReference type="AlphaFoldDB" id="A0A1N7M9I3"/>
<protein>
    <submittedName>
        <fullName evidence="7">Uncharacterized protein</fullName>
    </submittedName>
</protein>
<dbReference type="EMBL" id="FTOM01000006">
    <property type="protein sequence ID" value="SIS82740.1"/>
    <property type="molecule type" value="Genomic_DNA"/>
</dbReference>
<dbReference type="InterPro" id="IPR018211">
    <property type="entry name" value="ADH_Fe_CS"/>
</dbReference>
<comment type="similarity">
    <text evidence="2">Belongs to the iron-containing alcohol dehydrogenase family.</text>
</comment>
<dbReference type="GO" id="GO:0004022">
    <property type="term" value="F:alcohol dehydrogenase (NAD+) activity"/>
    <property type="evidence" value="ECO:0007669"/>
    <property type="project" value="TreeGrafter"/>
</dbReference>
<evidence type="ECO:0000256" key="2">
    <source>
        <dbReference type="ARBA" id="ARBA00007358"/>
    </source>
</evidence>
<evidence type="ECO:0000259" key="5">
    <source>
        <dbReference type="Pfam" id="PF00465"/>
    </source>
</evidence>
<dbReference type="Proteomes" id="UP000186098">
    <property type="component" value="Unassembled WGS sequence"/>
</dbReference>
<evidence type="ECO:0000256" key="3">
    <source>
        <dbReference type="ARBA" id="ARBA00023002"/>
    </source>
</evidence>
<sequence length="377" mass="38003">MTSFALRTPTEIRFGRGVAAGAAEAIAAFGPATVLVHGANPARAGWLIDALLARGVAITAISCPAEPDLPMLDDALAAARADAPASVVGLGGGAALDLAKALAALIPAPEGPMAYFEVVGAGKPLAAAPLPFVALPTTAGTGTEVTQNAVIGIPEAGRKVSLRSPAMLARLALVDPALTDHCPRAVTLASGLDALTQVIEPWLSARANSLTDALCEKAIPLGLRALATLMHAEDAQARDDMALTSLFGGLALANAGLGAVHGLAGVLGAETGAAHGAICGALLPHVLAANRTALPNDDMRQLRLATLDGWIARHLWVSPEGLAEWIRDAGLPGLGAMGLRSARIPQVAEASAAASSMKANPVVLPPETLRAILRAAL</sequence>
<evidence type="ECO:0000256" key="1">
    <source>
        <dbReference type="ARBA" id="ARBA00001962"/>
    </source>
</evidence>
<evidence type="ECO:0000313" key="8">
    <source>
        <dbReference type="Proteomes" id="UP000186098"/>
    </source>
</evidence>
<dbReference type="Pfam" id="PF00465">
    <property type="entry name" value="Fe-ADH"/>
    <property type="match status" value="1"/>
</dbReference>
<dbReference type="Gene3D" id="3.40.50.1970">
    <property type="match status" value="1"/>
</dbReference>
<evidence type="ECO:0000259" key="6">
    <source>
        <dbReference type="Pfam" id="PF25137"/>
    </source>
</evidence>
<name>A0A1N7M9I3_9RHOB</name>
<dbReference type="GO" id="GO:0046872">
    <property type="term" value="F:metal ion binding"/>
    <property type="evidence" value="ECO:0007669"/>
    <property type="project" value="InterPro"/>
</dbReference>
<feature type="domain" description="Alcohol dehydrogenase iron-type/glycerol dehydrogenase GldA" evidence="5">
    <location>
        <begin position="9"/>
        <end position="176"/>
    </location>
</feature>
<keyword evidence="8" id="KW-1185">Reference proteome</keyword>
<dbReference type="InterPro" id="IPR039697">
    <property type="entry name" value="Alcohol_dehydrogenase_Fe"/>
</dbReference>
<feature type="domain" description="Fe-containing alcohol dehydrogenase-like C-terminal" evidence="6">
    <location>
        <begin position="187"/>
        <end position="376"/>
    </location>
</feature>
<dbReference type="InterPro" id="IPR001670">
    <property type="entry name" value="ADH_Fe/GldA"/>
</dbReference>
<proteinExistence type="inferred from homology"/>
<keyword evidence="3" id="KW-0560">Oxidoreductase</keyword>
<dbReference type="Gene3D" id="1.20.1090.10">
    <property type="entry name" value="Dehydroquinate synthase-like - alpha domain"/>
    <property type="match status" value="1"/>
</dbReference>
<dbReference type="OrthoDB" id="9815791at2"/>